<accession>A0A9W6GLP9</accession>
<name>A0A9W6GLP9_9FUSO</name>
<sequence length="108" mass="12305">MENINLNNLKDEVGILKNELITLITEVEAAFKNYGNDIQIQTVEEKLNLLKVSLKTLTLDLGIESFFKTKVNLQKLKLMIFSLEFIASDKASPETPHQNSTCHMINIR</sequence>
<protein>
    <submittedName>
        <fullName evidence="1">Uncharacterized protein</fullName>
    </submittedName>
</protein>
<reference evidence="1" key="1">
    <citation type="submission" date="2022-12" db="EMBL/GenBank/DDBJ databases">
        <title>Reference genome sequencing for broad-spectrum identification of bacterial and archaeal isolates by mass spectrometry.</title>
        <authorList>
            <person name="Sekiguchi Y."/>
            <person name="Tourlousse D.M."/>
        </authorList>
    </citation>
    <scope>NUCLEOTIDE SEQUENCE</scope>
    <source>
        <strain evidence="1">10succ1</strain>
    </source>
</reference>
<comment type="caution">
    <text evidence="1">The sequence shown here is derived from an EMBL/GenBank/DDBJ whole genome shotgun (WGS) entry which is preliminary data.</text>
</comment>
<dbReference type="RefSeq" id="WP_281836991.1">
    <property type="nucleotide sequence ID" value="NZ_BSDY01000017.1"/>
</dbReference>
<gene>
    <name evidence="1" type="ORF">PM10SUCC1_29120</name>
</gene>
<dbReference type="AlphaFoldDB" id="A0A9W6GLP9"/>
<dbReference type="Proteomes" id="UP001144471">
    <property type="component" value="Unassembled WGS sequence"/>
</dbReference>
<keyword evidence="2" id="KW-1185">Reference proteome</keyword>
<dbReference type="EMBL" id="BSDY01000017">
    <property type="protein sequence ID" value="GLI57398.1"/>
    <property type="molecule type" value="Genomic_DNA"/>
</dbReference>
<proteinExistence type="predicted"/>
<evidence type="ECO:0000313" key="2">
    <source>
        <dbReference type="Proteomes" id="UP001144471"/>
    </source>
</evidence>
<evidence type="ECO:0000313" key="1">
    <source>
        <dbReference type="EMBL" id="GLI57398.1"/>
    </source>
</evidence>
<organism evidence="1 2">
    <name type="scientific">Propionigenium maris DSM 9537</name>
    <dbReference type="NCBI Taxonomy" id="1123000"/>
    <lineage>
        <taxon>Bacteria</taxon>
        <taxon>Fusobacteriati</taxon>
        <taxon>Fusobacteriota</taxon>
        <taxon>Fusobacteriia</taxon>
        <taxon>Fusobacteriales</taxon>
        <taxon>Fusobacteriaceae</taxon>
        <taxon>Propionigenium</taxon>
    </lineage>
</organism>